<accession>A0ABS3W6X6</accession>
<dbReference type="RefSeq" id="WP_208847028.1">
    <property type="nucleotide sequence ID" value="NZ_JAGGDJ010000003.1"/>
</dbReference>
<dbReference type="InterPro" id="IPR004843">
    <property type="entry name" value="Calcineurin-like_PHP"/>
</dbReference>
<dbReference type="SUPFAM" id="SSF56300">
    <property type="entry name" value="Metallo-dependent phosphatases"/>
    <property type="match status" value="1"/>
</dbReference>
<dbReference type="InterPro" id="IPR029052">
    <property type="entry name" value="Metallo-depent_PP-like"/>
</dbReference>
<name>A0ABS3W6X6_9BACL</name>
<protein>
    <submittedName>
        <fullName evidence="2">Metallophosphoesterase</fullName>
    </submittedName>
</protein>
<organism evidence="2 3">
    <name type="scientific">Paenibacillus artemisiicola</name>
    <dbReference type="NCBI Taxonomy" id="1172618"/>
    <lineage>
        <taxon>Bacteria</taxon>
        <taxon>Bacillati</taxon>
        <taxon>Bacillota</taxon>
        <taxon>Bacilli</taxon>
        <taxon>Bacillales</taxon>
        <taxon>Paenibacillaceae</taxon>
        <taxon>Paenibacillus</taxon>
    </lineage>
</organism>
<proteinExistence type="predicted"/>
<dbReference type="Pfam" id="PF00149">
    <property type="entry name" value="Metallophos"/>
    <property type="match status" value="1"/>
</dbReference>
<dbReference type="Gene3D" id="3.60.21.10">
    <property type="match status" value="1"/>
</dbReference>
<dbReference type="PANTHER" id="PTHR31302:SF32">
    <property type="entry name" value="PHOSPHOESTERASE"/>
    <property type="match status" value="1"/>
</dbReference>
<dbReference type="Proteomes" id="UP000670947">
    <property type="component" value="Unassembled WGS sequence"/>
</dbReference>
<sequence length="290" mass="32771">MTFIWIAAAVAIFGLLALGHMVRASYRYRLDVQEAAFERLPQAFDGTALLFISDVHRRVIPNRLIDAFAQAGGADLVLIGGDLREKKVPDARIRENLRRLSRIAPMYMVHGNHDYDEDIRPFEVLLEEERVRLLANESVVLEQKDGSRIRLAGVDDPRTDHERPDLALADMEDGRGQLFTILLSHDPIIAKRLKGDEYIDLVLSGHTHGGQVALPVIGPLWRGEGDSGYWRGWFDFDRPARGVPKMRLFVSCGFGTSRLPIRLLTEPQLHRITLRSSGAHPDQDRSKRGR</sequence>
<comment type="caution">
    <text evidence="2">The sequence shown here is derived from an EMBL/GenBank/DDBJ whole genome shotgun (WGS) entry which is preliminary data.</text>
</comment>
<dbReference type="EMBL" id="JAGGDJ010000003">
    <property type="protein sequence ID" value="MBO7744060.1"/>
    <property type="molecule type" value="Genomic_DNA"/>
</dbReference>
<dbReference type="PANTHER" id="PTHR31302">
    <property type="entry name" value="TRANSMEMBRANE PROTEIN WITH METALLOPHOSPHOESTERASE DOMAIN-RELATED"/>
    <property type="match status" value="1"/>
</dbReference>
<evidence type="ECO:0000259" key="1">
    <source>
        <dbReference type="Pfam" id="PF00149"/>
    </source>
</evidence>
<feature type="domain" description="Calcineurin-like phosphoesterase" evidence="1">
    <location>
        <begin position="49"/>
        <end position="209"/>
    </location>
</feature>
<evidence type="ECO:0000313" key="2">
    <source>
        <dbReference type="EMBL" id="MBO7744060.1"/>
    </source>
</evidence>
<reference evidence="2 3" key="1">
    <citation type="submission" date="2021-03" db="EMBL/GenBank/DDBJ databases">
        <title>Paenibacillus artemisicola MWE-103 whole genome sequence.</title>
        <authorList>
            <person name="Ham Y.J."/>
        </authorList>
    </citation>
    <scope>NUCLEOTIDE SEQUENCE [LARGE SCALE GENOMIC DNA]</scope>
    <source>
        <strain evidence="2 3">MWE-103</strain>
    </source>
</reference>
<evidence type="ECO:0000313" key="3">
    <source>
        <dbReference type="Proteomes" id="UP000670947"/>
    </source>
</evidence>
<dbReference type="InterPro" id="IPR051158">
    <property type="entry name" value="Metallophosphoesterase_sf"/>
</dbReference>
<gene>
    <name evidence="2" type="ORF">I8J29_07640</name>
</gene>
<keyword evidence="3" id="KW-1185">Reference proteome</keyword>